<name>A0A812TUG2_9DINO</name>
<accession>A0A812TUG2</accession>
<comment type="caution">
    <text evidence="6">The sequence shown here is derived from an EMBL/GenBank/DDBJ whole genome shotgun (WGS) entry which is preliminary data.</text>
</comment>
<dbReference type="OrthoDB" id="412286at2759"/>
<gene>
    <name evidence="6" type="ORF">SNAT2548_LOCUS30208</name>
</gene>
<sequence>MECFRWLWATPEVCCPFGTAFSRILAEVEASEDAPSNEDGASVQEEVSSMAEEVEEDVSMTSLQDLPITLLAEIRQLVTDCEGVSDLGKASSAMMEAEAPINTEEDIPVEKVVRSVPYRFSSTRRETPITRVTLNVYDVAADARWVNGMFANHLSPFKLGGAFHVGLQVGNEEWAFGYTQRGTGVYRTVPRSWPHFRESVELTPIQLPEDKIAEIYRLLARDWTGSEYHLLQRNCCDFASEASLLLGAGDLPKWTFRFADWGCAAAQAIGLIETSAMTSGI</sequence>
<dbReference type="Gene3D" id="3.90.1720.30">
    <property type="entry name" value="PPPDE domains"/>
    <property type="match status" value="1"/>
</dbReference>
<dbReference type="InterPro" id="IPR042266">
    <property type="entry name" value="PPPDE_sf"/>
</dbReference>
<keyword evidence="3" id="KW-0378">Hydrolase</keyword>
<evidence type="ECO:0000259" key="5">
    <source>
        <dbReference type="PROSITE" id="PS51858"/>
    </source>
</evidence>
<keyword evidence="2" id="KW-0645">Protease</keyword>
<proteinExistence type="inferred from homology"/>
<evidence type="ECO:0000256" key="3">
    <source>
        <dbReference type="ARBA" id="ARBA00022801"/>
    </source>
</evidence>
<evidence type="ECO:0000256" key="2">
    <source>
        <dbReference type="ARBA" id="ARBA00022670"/>
    </source>
</evidence>
<dbReference type="SMART" id="SM01179">
    <property type="entry name" value="DUF862"/>
    <property type="match status" value="1"/>
</dbReference>
<evidence type="ECO:0000313" key="7">
    <source>
        <dbReference type="Proteomes" id="UP000604046"/>
    </source>
</evidence>
<dbReference type="PANTHER" id="PTHR12378:SF9">
    <property type="entry name" value="OS06G0107000 PROTEIN"/>
    <property type="match status" value="1"/>
</dbReference>
<feature type="region of interest" description="Disordered" evidence="4">
    <location>
        <begin position="31"/>
        <end position="56"/>
    </location>
</feature>
<dbReference type="PANTHER" id="PTHR12378">
    <property type="entry name" value="DESUMOYLATING ISOPEPTIDASE"/>
    <property type="match status" value="1"/>
</dbReference>
<dbReference type="GO" id="GO:0016579">
    <property type="term" value="P:protein deubiquitination"/>
    <property type="evidence" value="ECO:0007669"/>
    <property type="project" value="TreeGrafter"/>
</dbReference>
<keyword evidence="7" id="KW-1185">Reference proteome</keyword>
<organism evidence="6 7">
    <name type="scientific">Symbiodinium natans</name>
    <dbReference type="NCBI Taxonomy" id="878477"/>
    <lineage>
        <taxon>Eukaryota</taxon>
        <taxon>Sar</taxon>
        <taxon>Alveolata</taxon>
        <taxon>Dinophyceae</taxon>
        <taxon>Suessiales</taxon>
        <taxon>Symbiodiniaceae</taxon>
        <taxon>Symbiodinium</taxon>
    </lineage>
</organism>
<dbReference type="PROSITE" id="PS51858">
    <property type="entry name" value="PPPDE"/>
    <property type="match status" value="1"/>
</dbReference>
<evidence type="ECO:0000313" key="6">
    <source>
        <dbReference type="EMBL" id="CAE7538765.1"/>
    </source>
</evidence>
<dbReference type="GO" id="GO:0101005">
    <property type="term" value="F:deubiquitinase activity"/>
    <property type="evidence" value="ECO:0007669"/>
    <property type="project" value="TreeGrafter"/>
</dbReference>
<dbReference type="GO" id="GO:0006508">
    <property type="term" value="P:proteolysis"/>
    <property type="evidence" value="ECO:0007669"/>
    <property type="project" value="UniProtKB-KW"/>
</dbReference>
<dbReference type="Pfam" id="PF05903">
    <property type="entry name" value="Peptidase_C97"/>
    <property type="match status" value="1"/>
</dbReference>
<evidence type="ECO:0000256" key="1">
    <source>
        <dbReference type="ARBA" id="ARBA00008140"/>
    </source>
</evidence>
<feature type="domain" description="PPPDE" evidence="5">
    <location>
        <begin position="130"/>
        <end position="270"/>
    </location>
</feature>
<dbReference type="AlphaFoldDB" id="A0A812TUG2"/>
<feature type="compositionally biased region" description="Low complexity" evidence="4">
    <location>
        <begin position="42"/>
        <end position="51"/>
    </location>
</feature>
<dbReference type="EMBL" id="CAJNDS010002595">
    <property type="protein sequence ID" value="CAE7538765.1"/>
    <property type="molecule type" value="Genomic_DNA"/>
</dbReference>
<evidence type="ECO:0000256" key="4">
    <source>
        <dbReference type="SAM" id="MobiDB-lite"/>
    </source>
</evidence>
<dbReference type="Proteomes" id="UP000604046">
    <property type="component" value="Unassembled WGS sequence"/>
</dbReference>
<comment type="similarity">
    <text evidence="1">Belongs to the DeSI family.</text>
</comment>
<protein>
    <recommendedName>
        <fullName evidence="5">PPPDE domain-containing protein</fullName>
    </recommendedName>
</protein>
<reference evidence="6" key="1">
    <citation type="submission" date="2021-02" db="EMBL/GenBank/DDBJ databases">
        <authorList>
            <person name="Dougan E. K."/>
            <person name="Rhodes N."/>
            <person name="Thang M."/>
            <person name="Chan C."/>
        </authorList>
    </citation>
    <scope>NUCLEOTIDE SEQUENCE</scope>
</reference>
<dbReference type="InterPro" id="IPR008580">
    <property type="entry name" value="PPPDE_dom"/>
</dbReference>